<protein>
    <submittedName>
        <fullName evidence="1">Uncharacterized protein</fullName>
    </submittedName>
</protein>
<name>A0A9E7FPG5_9LILI</name>
<accession>A0A9E7FPG5</accession>
<proteinExistence type="predicted"/>
<gene>
    <name evidence="1" type="ORF">MUK42_35184</name>
</gene>
<dbReference type="Proteomes" id="UP001055439">
    <property type="component" value="Chromosome 4"/>
</dbReference>
<evidence type="ECO:0000313" key="1">
    <source>
        <dbReference type="EMBL" id="URE00010.1"/>
    </source>
</evidence>
<reference evidence="1" key="1">
    <citation type="submission" date="2022-05" db="EMBL/GenBank/DDBJ databases">
        <title>The Musa troglodytarum L. genome provides insights into the mechanism of non-climacteric behaviour and enrichment of carotenoids.</title>
        <authorList>
            <person name="Wang J."/>
        </authorList>
    </citation>
    <scope>NUCLEOTIDE SEQUENCE</scope>
    <source>
        <tissue evidence="1">Leaf</tissue>
    </source>
</reference>
<evidence type="ECO:0000313" key="2">
    <source>
        <dbReference type="Proteomes" id="UP001055439"/>
    </source>
</evidence>
<organism evidence="1 2">
    <name type="scientific">Musa troglodytarum</name>
    <name type="common">fe'i banana</name>
    <dbReference type="NCBI Taxonomy" id="320322"/>
    <lineage>
        <taxon>Eukaryota</taxon>
        <taxon>Viridiplantae</taxon>
        <taxon>Streptophyta</taxon>
        <taxon>Embryophyta</taxon>
        <taxon>Tracheophyta</taxon>
        <taxon>Spermatophyta</taxon>
        <taxon>Magnoliopsida</taxon>
        <taxon>Liliopsida</taxon>
        <taxon>Zingiberales</taxon>
        <taxon>Musaceae</taxon>
        <taxon>Musa</taxon>
    </lineage>
</organism>
<sequence length="85" mass="9420">MPFPQGSLRVDSGRHAVAALRTRRSSLLRGHSLWSRTDPQPTATSLLTKHVCRLIDAVPCHEPAQVSSSAVFEYWGSHQTSRIVI</sequence>
<dbReference type="EMBL" id="CP097506">
    <property type="protein sequence ID" value="URE00010.1"/>
    <property type="molecule type" value="Genomic_DNA"/>
</dbReference>
<keyword evidence="2" id="KW-1185">Reference proteome</keyword>
<dbReference type="AlphaFoldDB" id="A0A9E7FPG5"/>